<dbReference type="GO" id="GO:0000287">
    <property type="term" value="F:magnesium ion binding"/>
    <property type="evidence" value="ECO:0007669"/>
    <property type="project" value="UniProtKB-UniRule"/>
</dbReference>
<dbReference type="SUPFAM" id="SSF55326">
    <property type="entry name" value="PurM N-terminal domain-like"/>
    <property type="match status" value="1"/>
</dbReference>
<keyword evidence="8 9" id="KW-0711">Selenium</keyword>
<keyword evidence="3 9" id="KW-0479">Metal-binding</keyword>
<dbReference type="Proteomes" id="UP000244089">
    <property type="component" value="Unassembled WGS sequence"/>
</dbReference>
<evidence type="ECO:0000259" key="10">
    <source>
        <dbReference type="Pfam" id="PF00586"/>
    </source>
</evidence>
<feature type="domain" description="PurM-like N-terminal" evidence="10">
    <location>
        <begin position="30"/>
        <end position="136"/>
    </location>
</feature>
<evidence type="ECO:0000256" key="3">
    <source>
        <dbReference type="ARBA" id="ARBA00022723"/>
    </source>
</evidence>
<proteinExistence type="inferred from homology"/>
<comment type="similarity">
    <text evidence="1 9">Belongs to the selenophosphate synthase 1 family. Class I subfamily.</text>
</comment>
<dbReference type="FunFam" id="3.30.1330.10:FF:000003">
    <property type="entry name" value="Selenide, water dikinase"/>
    <property type="match status" value="1"/>
</dbReference>
<feature type="binding site" evidence="9">
    <location>
        <position position="206"/>
    </location>
    <ligand>
        <name>Mg(2+)</name>
        <dbReference type="ChEBI" id="CHEBI:18420"/>
    </ligand>
</feature>
<dbReference type="HAMAP" id="MF_00625">
    <property type="entry name" value="SelD"/>
    <property type="match status" value="1"/>
</dbReference>
<dbReference type="CDD" id="cd02195">
    <property type="entry name" value="SelD"/>
    <property type="match status" value="1"/>
</dbReference>
<evidence type="ECO:0000313" key="12">
    <source>
        <dbReference type="EMBL" id="PTV96185.1"/>
    </source>
</evidence>
<gene>
    <name evidence="9" type="primary">selD</name>
    <name evidence="12" type="ORF">C8C76_12622</name>
</gene>
<evidence type="ECO:0000313" key="13">
    <source>
        <dbReference type="Proteomes" id="UP000244089"/>
    </source>
</evidence>
<feature type="binding site" description="in other chain" evidence="9">
    <location>
        <begin position="28"/>
        <end position="30"/>
    </location>
    <ligand>
        <name>ATP</name>
        <dbReference type="ChEBI" id="CHEBI:30616"/>
        <note>ligand shared between dimeric partners</note>
    </ligand>
</feature>
<dbReference type="EMBL" id="QAXS01000026">
    <property type="protein sequence ID" value="PTV96185.1"/>
    <property type="molecule type" value="Genomic_DNA"/>
</dbReference>
<dbReference type="InterPro" id="IPR023061">
    <property type="entry name" value="SelD_I"/>
</dbReference>
<keyword evidence="2 9" id="KW-0808">Transferase</keyword>
<feature type="binding site" evidence="9">
    <location>
        <position position="31"/>
    </location>
    <ligand>
        <name>Mg(2+)</name>
        <dbReference type="ChEBI" id="CHEBI:18420"/>
    </ligand>
</feature>
<evidence type="ECO:0000259" key="11">
    <source>
        <dbReference type="Pfam" id="PF02769"/>
    </source>
</evidence>
<evidence type="ECO:0000256" key="2">
    <source>
        <dbReference type="ARBA" id="ARBA00022679"/>
    </source>
</evidence>
<dbReference type="NCBIfam" id="NF002098">
    <property type="entry name" value="PRK00943.1"/>
    <property type="match status" value="1"/>
</dbReference>
<dbReference type="NCBIfam" id="TIGR00476">
    <property type="entry name" value="selD"/>
    <property type="match status" value="1"/>
</dbReference>
<dbReference type="InterPro" id="IPR036921">
    <property type="entry name" value="PurM-like_N_sf"/>
</dbReference>
<evidence type="ECO:0000256" key="8">
    <source>
        <dbReference type="ARBA" id="ARBA00023266"/>
    </source>
</evidence>
<keyword evidence="5 9" id="KW-0418">Kinase</keyword>
<evidence type="ECO:0000256" key="1">
    <source>
        <dbReference type="ARBA" id="ARBA00008026"/>
    </source>
</evidence>
<organism evidence="12 13">
    <name type="scientific">Halanaerobium saccharolyticum</name>
    <dbReference type="NCBI Taxonomy" id="43595"/>
    <lineage>
        <taxon>Bacteria</taxon>
        <taxon>Bacillati</taxon>
        <taxon>Bacillota</taxon>
        <taxon>Clostridia</taxon>
        <taxon>Halanaerobiales</taxon>
        <taxon>Halanaerobiaceae</taxon>
        <taxon>Halanaerobium</taxon>
    </lineage>
</organism>
<dbReference type="GO" id="GO:0016260">
    <property type="term" value="P:selenocysteine biosynthetic process"/>
    <property type="evidence" value="ECO:0007669"/>
    <property type="project" value="InterPro"/>
</dbReference>
<evidence type="ECO:0000256" key="4">
    <source>
        <dbReference type="ARBA" id="ARBA00022741"/>
    </source>
</evidence>
<dbReference type="Gene3D" id="3.90.650.10">
    <property type="entry name" value="PurM-like C-terminal domain"/>
    <property type="match status" value="1"/>
</dbReference>
<comment type="catalytic activity">
    <reaction evidence="9">
        <text>hydrogenselenide + ATP + H2O = selenophosphate + AMP + phosphate + 2 H(+)</text>
        <dbReference type="Rhea" id="RHEA:18737"/>
        <dbReference type="ChEBI" id="CHEBI:15377"/>
        <dbReference type="ChEBI" id="CHEBI:15378"/>
        <dbReference type="ChEBI" id="CHEBI:16144"/>
        <dbReference type="ChEBI" id="CHEBI:29317"/>
        <dbReference type="ChEBI" id="CHEBI:30616"/>
        <dbReference type="ChEBI" id="CHEBI:43474"/>
        <dbReference type="ChEBI" id="CHEBI:456215"/>
        <dbReference type="EC" id="2.7.9.3"/>
    </reaction>
</comment>
<dbReference type="GO" id="GO:0005737">
    <property type="term" value="C:cytoplasm"/>
    <property type="evidence" value="ECO:0007669"/>
    <property type="project" value="TreeGrafter"/>
</dbReference>
<comment type="caution">
    <text evidence="12">The sequence shown here is derived from an EMBL/GenBank/DDBJ whole genome shotgun (WGS) entry which is preliminary data.</text>
</comment>
<comment type="function">
    <text evidence="9">Synthesizes selenophosphate from selenide and ATP.</text>
</comment>
<evidence type="ECO:0000256" key="7">
    <source>
        <dbReference type="ARBA" id="ARBA00022842"/>
    </source>
</evidence>
<dbReference type="InterPro" id="IPR010918">
    <property type="entry name" value="PurM-like_C_dom"/>
</dbReference>
<comment type="subunit">
    <text evidence="9">Homodimer.</text>
</comment>
<dbReference type="PIRSF" id="PIRSF036407">
    <property type="entry name" value="Selenphspht_syn"/>
    <property type="match status" value="1"/>
</dbReference>
<evidence type="ECO:0000256" key="5">
    <source>
        <dbReference type="ARBA" id="ARBA00022777"/>
    </source>
</evidence>
<dbReference type="PANTHER" id="PTHR10256">
    <property type="entry name" value="SELENIDE, WATER DIKINASE"/>
    <property type="match status" value="1"/>
</dbReference>
<feature type="binding site" description="in other chain" evidence="9">
    <location>
        <position position="71"/>
    </location>
    <ligand>
        <name>ATP</name>
        <dbReference type="ChEBI" id="CHEBI:30616"/>
        <note>ligand shared between dimeric partners</note>
    </ligand>
</feature>
<dbReference type="InterPro" id="IPR036676">
    <property type="entry name" value="PurM-like_C_sf"/>
</dbReference>
<dbReference type="GO" id="GO:0005524">
    <property type="term" value="F:ATP binding"/>
    <property type="evidence" value="ECO:0007669"/>
    <property type="project" value="UniProtKB-UniRule"/>
</dbReference>
<dbReference type="PANTHER" id="PTHR10256:SF0">
    <property type="entry name" value="INACTIVE SELENIDE, WATER DIKINASE-LIKE PROTEIN-RELATED"/>
    <property type="match status" value="1"/>
</dbReference>
<dbReference type="InterPro" id="IPR016188">
    <property type="entry name" value="PurM-like_N"/>
</dbReference>
<dbReference type="Gene3D" id="3.30.1330.10">
    <property type="entry name" value="PurM-like, N-terminal domain"/>
    <property type="match status" value="1"/>
</dbReference>
<dbReference type="GO" id="GO:0004756">
    <property type="term" value="F:selenide, water dikinase activity"/>
    <property type="evidence" value="ECO:0007669"/>
    <property type="project" value="UniProtKB-UniRule"/>
</dbReference>
<dbReference type="SUPFAM" id="SSF56042">
    <property type="entry name" value="PurM C-terminal domain-like"/>
    <property type="match status" value="1"/>
</dbReference>
<keyword evidence="4 9" id="KW-0547">Nucleotide-binding</keyword>
<keyword evidence="6 9" id="KW-0067">ATP-binding</keyword>
<dbReference type="Pfam" id="PF02769">
    <property type="entry name" value="AIRS_C"/>
    <property type="match status" value="1"/>
</dbReference>
<feature type="binding site" evidence="9">
    <location>
        <begin position="118"/>
        <end position="120"/>
    </location>
    <ligand>
        <name>ATP</name>
        <dbReference type="ChEBI" id="CHEBI:30616"/>
        <note>ligand shared between dimeric partners</note>
    </ligand>
</feature>
<feature type="binding site" description="in other chain" evidence="9">
    <location>
        <position position="48"/>
    </location>
    <ligand>
        <name>ATP</name>
        <dbReference type="ChEBI" id="CHEBI:30616"/>
        <note>ligand shared between dimeric partners</note>
    </ligand>
</feature>
<dbReference type="EC" id="2.7.9.3" evidence="9"/>
<comment type="caution">
    <text evidence="9">Lacks conserved residue(s) required for the propagation of feature annotation.</text>
</comment>
<dbReference type="Pfam" id="PF00586">
    <property type="entry name" value="AIRS"/>
    <property type="match status" value="1"/>
</dbReference>
<evidence type="ECO:0000256" key="6">
    <source>
        <dbReference type="ARBA" id="ARBA00022840"/>
    </source>
</evidence>
<name>A0A2T5RHM6_9FIRM</name>
<accession>A0A2T5RHM6</accession>
<dbReference type="InterPro" id="IPR004536">
    <property type="entry name" value="SPS/SelD"/>
</dbReference>
<feature type="binding site" evidence="9">
    <location>
        <position position="71"/>
    </location>
    <ligand>
        <name>Mg(2+)</name>
        <dbReference type="ChEBI" id="CHEBI:18420"/>
    </ligand>
</feature>
<keyword evidence="7 9" id="KW-0460">Magnesium</keyword>
<comment type="cofactor">
    <cofactor evidence="9">
        <name>Mg(2+)</name>
        <dbReference type="ChEBI" id="CHEBI:18420"/>
    </cofactor>
    <text evidence="9">Binds 1 Mg(2+) ion per monomer.</text>
</comment>
<dbReference type="AlphaFoldDB" id="A0A2T5RHM6"/>
<feature type="domain" description="PurM-like C-terminal" evidence="11">
    <location>
        <begin position="148"/>
        <end position="322"/>
    </location>
</feature>
<reference evidence="12 13" key="1">
    <citation type="submission" date="2018-04" db="EMBL/GenBank/DDBJ databases">
        <title>Subsurface microbial communities from deep shales in Ohio and West Virginia, USA.</title>
        <authorList>
            <person name="Wrighton K."/>
        </authorList>
    </citation>
    <scope>NUCLEOTIDE SEQUENCE [LARGE SCALE GENOMIC DNA]</scope>
    <source>
        <strain evidence="12 13">WC1</strain>
    </source>
</reference>
<evidence type="ECO:0000256" key="9">
    <source>
        <dbReference type="HAMAP-Rule" id="MF_00625"/>
    </source>
</evidence>
<sequence length="328" mass="35026">MGPKALAQVLRRVNFPADPEKLLIGLDKADDAAVYSLTDEIALIQTLDFFTPVVDDPYLFGQIAAANALSDVYAMGGQPILAMNIVGFPSCLEAEILSQILQGGADKVKEAGASLCGGHTVVDEEPKYGLSVTGTVHPDNLLSNSGIKEGDLILLTKPLGTGVMVSAIKGGFTKSDENNPAVKSMLTLNNTALKYFDQYQINACTDVTGFGLIGHLLEMSENSSLEITIEAPEIPIFEGVRDFAESGLLPAGAYKNRDNYEGFVSESGKRDQTLYELMYDPQTSGGLLISVAKEDAAELLIDLYGEGLDVAVIAKAKKGQKGVKIEWE</sequence>
<protein>
    <recommendedName>
        <fullName evidence="9">Selenide, water dikinase</fullName>
        <ecNumber evidence="9">2.7.9.3</ecNumber>
    </recommendedName>
    <alternativeName>
        <fullName evidence="9">Selenium donor protein</fullName>
    </alternativeName>
    <alternativeName>
        <fullName evidence="9">Selenophosphate synthase</fullName>
    </alternativeName>
</protein>